<sequence length="128" mass="14191">SCVSISLTAAFSDIQYSLVGKFRNRNRPLLFQGDQGFPDEPKNGGKSDVSKQTTELQIKEGSQVVALFSYEATQPEDLEFTEGDVILVLSMVNEEWLEGECNGKVGIFPRAFVEEHRTTDLESTARGI</sequence>
<dbReference type="SMART" id="SM00326">
    <property type="entry name" value="SH3"/>
    <property type="match status" value="1"/>
</dbReference>
<feature type="domain" description="SH3" evidence="4">
    <location>
        <begin position="59"/>
        <end position="118"/>
    </location>
</feature>
<name>A0ABM3WVP0_ERIEU</name>
<evidence type="ECO:0000313" key="5">
    <source>
        <dbReference type="Proteomes" id="UP001652624"/>
    </source>
</evidence>
<dbReference type="InterPro" id="IPR034889">
    <property type="entry name" value="NCF2_SH3"/>
</dbReference>
<dbReference type="InterPro" id="IPR036028">
    <property type="entry name" value="SH3-like_dom_sf"/>
</dbReference>
<dbReference type="PANTHER" id="PTHR15175">
    <property type="entry name" value="NEUTROPHIL CYTOSOLIC FACTOR 2, NEUTROPHIL NADPH OXIDASE FACTOR 2"/>
    <property type="match status" value="1"/>
</dbReference>
<dbReference type="CDD" id="cd12046">
    <property type="entry name" value="SH3_p67phox_C"/>
    <property type="match status" value="1"/>
</dbReference>
<evidence type="ECO:0000256" key="1">
    <source>
        <dbReference type="ARBA" id="ARBA00022443"/>
    </source>
</evidence>
<keyword evidence="1 2" id="KW-0728">SH3 domain</keyword>
<dbReference type="InterPro" id="IPR051864">
    <property type="entry name" value="NCF2_NOXA1"/>
</dbReference>
<proteinExistence type="predicted"/>
<dbReference type="GeneID" id="132536581"/>
<evidence type="ECO:0000313" key="6">
    <source>
        <dbReference type="RefSeq" id="XP_060040617.1"/>
    </source>
</evidence>
<evidence type="ECO:0000259" key="4">
    <source>
        <dbReference type="PROSITE" id="PS50002"/>
    </source>
</evidence>
<dbReference type="Proteomes" id="UP001652624">
    <property type="component" value="Unplaced"/>
</dbReference>
<accession>A0ABM3WVP0</accession>
<dbReference type="PANTHER" id="PTHR15175:SF3">
    <property type="entry name" value="NEUTROPHIL CYTOSOL FACTOR 2"/>
    <property type="match status" value="1"/>
</dbReference>
<dbReference type="RefSeq" id="XP_060040617.1">
    <property type="nucleotide sequence ID" value="XM_060184634.1"/>
</dbReference>
<evidence type="ECO:0000256" key="3">
    <source>
        <dbReference type="SAM" id="MobiDB-lite"/>
    </source>
</evidence>
<dbReference type="PRINTS" id="PR00452">
    <property type="entry name" value="SH3DOMAIN"/>
</dbReference>
<reference evidence="6" key="1">
    <citation type="submission" date="2025-08" db="UniProtKB">
        <authorList>
            <consortium name="RefSeq"/>
        </authorList>
    </citation>
    <scope>IDENTIFICATION</scope>
</reference>
<keyword evidence="5" id="KW-1185">Reference proteome</keyword>
<dbReference type="PRINTS" id="PR00499">
    <property type="entry name" value="P67PHOX"/>
</dbReference>
<feature type="non-terminal residue" evidence="6">
    <location>
        <position position="1"/>
    </location>
</feature>
<dbReference type="Gene3D" id="2.30.30.40">
    <property type="entry name" value="SH3 Domains"/>
    <property type="match status" value="1"/>
</dbReference>
<organism evidence="5 6">
    <name type="scientific">Erinaceus europaeus</name>
    <name type="common">Western European hedgehog</name>
    <dbReference type="NCBI Taxonomy" id="9365"/>
    <lineage>
        <taxon>Eukaryota</taxon>
        <taxon>Metazoa</taxon>
        <taxon>Chordata</taxon>
        <taxon>Craniata</taxon>
        <taxon>Vertebrata</taxon>
        <taxon>Euteleostomi</taxon>
        <taxon>Mammalia</taxon>
        <taxon>Eutheria</taxon>
        <taxon>Laurasiatheria</taxon>
        <taxon>Eulipotyphla</taxon>
        <taxon>Erinaceidae</taxon>
        <taxon>Erinaceinae</taxon>
        <taxon>Erinaceus</taxon>
    </lineage>
</organism>
<gene>
    <name evidence="6" type="primary">LOC132536581</name>
</gene>
<dbReference type="PROSITE" id="PS50002">
    <property type="entry name" value="SH3"/>
    <property type="match status" value="1"/>
</dbReference>
<evidence type="ECO:0000256" key="2">
    <source>
        <dbReference type="PROSITE-ProRule" id="PRU00192"/>
    </source>
</evidence>
<feature type="compositionally biased region" description="Basic and acidic residues" evidence="3">
    <location>
        <begin position="39"/>
        <end position="49"/>
    </location>
</feature>
<protein>
    <submittedName>
        <fullName evidence="6">Neutrophil cytosol factor 2-like</fullName>
    </submittedName>
</protein>
<dbReference type="InterPro" id="IPR001452">
    <property type="entry name" value="SH3_domain"/>
</dbReference>
<dbReference type="Pfam" id="PF00018">
    <property type="entry name" value="SH3_1"/>
    <property type="match status" value="1"/>
</dbReference>
<dbReference type="SUPFAM" id="SSF50044">
    <property type="entry name" value="SH3-domain"/>
    <property type="match status" value="1"/>
</dbReference>
<feature type="region of interest" description="Disordered" evidence="3">
    <location>
        <begin position="30"/>
        <end position="53"/>
    </location>
</feature>